<name>A0A1M6UT83_9BACT</name>
<dbReference type="Proteomes" id="UP000184275">
    <property type="component" value="Unassembled WGS sequence"/>
</dbReference>
<evidence type="ECO:0000313" key="1">
    <source>
        <dbReference type="EMBL" id="SHK72296.1"/>
    </source>
</evidence>
<proteinExistence type="predicted"/>
<protein>
    <recommendedName>
        <fullName evidence="3">DUF1353 domain-containing protein</fullName>
    </recommendedName>
</protein>
<keyword evidence="2" id="KW-1185">Reference proteome</keyword>
<reference evidence="2" key="1">
    <citation type="submission" date="2016-11" db="EMBL/GenBank/DDBJ databases">
        <authorList>
            <person name="Varghese N."/>
            <person name="Submissions S."/>
        </authorList>
    </citation>
    <scope>NUCLEOTIDE SEQUENCE [LARGE SCALE GENOMIC DNA]</scope>
    <source>
        <strain evidence="2">UWOS</strain>
    </source>
</reference>
<accession>A0A1M6UT83</accession>
<evidence type="ECO:0008006" key="3">
    <source>
        <dbReference type="Google" id="ProtNLM"/>
    </source>
</evidence>
<gene>
    <name evidence="1" type="ORF">SAMN05720469_11547</name>
</gene>
<evidence type="ECO:0000313" key="2">
    <source>
        <dbReference type="Proteomes" id="UP000184275"/>
    </source>
</evidence>
<dbReference type="EMBL" id="FRAW01000015">
    <property type="protein sequence ID" value="SHK72296.1"/>
    <property type="molecule type" value="Genomic_DNA"/>
</dbReference>
<dbReference type="AlphaFoldDB" id="A0A1M6UT83"/>
<sequence length="145" mass="17153">MNFRLKSWDVFSWTAMRGGLFRLENDFTAIWADNGGKEYRFEFRRGLVWDGASVPKIFRWYLPNIDEMNLPYTLAGLVHDFCYGSECLSKDLADDLFRGTMRDAGIPRRKASFAEWLVEHFAKSHYGKKNDRHGIRFYGNMYRGW</sequence>
<dbReference type="InterPro" id="IPR010767">
    <property type="entry name" value="Phage_CGC-2007_Cje0229"/>
</dbReference>
<organism evidence="1 2">
    <name type="scientific">Fibrobacter intestinalis</name>
    <dbReference type="NCBI Taxonomy" id="28122"/>
    <lineage>
        <taxon>Bacteria</taxon>
        <taxon>Pseudomonadati</taxon>
        <taxon>Fibrobacterota</taxon>
        <taxon>Fibrobacteria</taxon>
        <taxon>Fibrobacterales</taxon>
        <taxon>Fibrobacteraceae</taxon>
        <taxon>Fibrobacter</taxon>
    </lineage>
</organism>
<dbReference type="Pfam" id="PF07087">
    <property type="entry name" value="DUF1353"/>
    <property type="match status" value="1"/>
</dbReference>